<dbReference type="InterPro" id="IPR001128">
    <property type="entry name" value="Cyt_P450"/>
</dbReference>
<sequence length="517" mass="57623">MTLSIDITALTIASALCAVGATALLLRCLTKSSALPYPPGPPSRGLVGNLKDVPKDLEWEVYAEWGRTYGPVSHFRILTKHFIILNSFEAAVDLLNKRSAIYSNRPTFTMQGELMGWQWNTALMNGDRWRTHRRILHHYLHESMAQNYRPIHARAVVQLLQAFLDTPEDFYQHIRRWAAAGTLPISHGIDVTMDTTGDHWINLADEAFDTIAAAGLPGAWAVDWIPALKYLPEWIPGAGFQRKAREWKRLAVQMRDATFDLVQSQTRLGTAPPSVAAELSQNGFAGESVPEEVIRNVAGVLYLGGADTTVSPVQSFIYAMVTNQDKQRLAQAEIDRVVGQDRLPDHSDKDSLPYVSALILEVYRLYPSVPLGVPHCPQEDDVYMGMRIPKGATVIANSWGILRNEGTYPEPHSFLPERFLKEGHLDPTVQDSRIPVFGWGRRVCVGQPVAESSIWLVITSILACFSITPAKDEYGNNYVPQLHLRSGFVTLPRPFPCTITPRSEAHRQLVATASDQL</sequence>
<dbReference type="EMBL" id="KV425891">
    <property type="protein sequence ID" value="KZW01763.1"/>
    <property type="molecule type" value="Genomic_DNA"/>
</dbReference>
<reference evidence="11 12" key="1">
    <citation type="journal article" date="2016" name="Mol. Biol. Evol.">
        <title>Comparative Genomics of Early-Diverging Mushroom-Forming Fungi Provides Insights into the Origins of Lignocellulose Decay Capabilities.</title>
        <authorList>
            <person name="Nagy L.G."/>
            <person name="Riley R."/>
            <person name="Tritt A."/>
            <person name="Adam C."/>
            <person name="Daum C."/>
            <person name="Floudas D."/>
            <person name="Sun H."/>
            <person name="Yadav J.S."/>
            <person name="Pangilinan J."/>
            <person name="Larsson K.H."/>
            <person name="Matsuura K."/>
            <person name="Barry K."/>
            <person name="Labutti K."/>
            <person name="Kuo R."/>
            <person name="Ohm R.A."/>
            <person name="Bhattacharya S.S."/>
            <person name="Shirouzu T."/>
            <person name="Yoshinaga Y."/>
            <person name="Martin F.M."/>
            <person name="Grigoriev I.V."/>
            <person name="Hibbett D.S."/>
        </authorList>
    </citation>
    <scope>NUCLEOTIDE SEQUENCE [LARGE SCALE GENOMIC DNA]</scope>
    <source>
        <strain evidence="11 12">HHB12029</strain>
    </source>
</reference>
<gene>
    <name evidence="11" type="ORF">EXIGLDRAFT_665966</name>
</gene>
<protein>
    <submittedName>
        <fullName evidence="11">Cytochrome P450</fullName>
    </submittedName>
</protein>
<dbReference type="STRING" id="1314781.A0A165P7M0"/>
<name>A0A165P7M0_EXIGL</name>
<evidence type="ECO:0000256" key="5">
    <source>
        <dbReference type="ARBA" id="ARBA00022723"/>
    </source>
</evidence>
<dbReference type="Gene3D" id="1.10.630.10">
    <property type="entry name" value="Cytochrome P450"/>
    <property type="match status" value="1"/>
</dbReference>
<dbReference type="PRINTS" id="PR00463">
    <property type="entry name" value="EP450I"/>
</dbReference>
<dbReference type="InterPro" id="IPR017972">
    <property type="entry name" value="Cyt_P450_CS"/>
</dbReference>
<dbReference type="CDD" id="cd11065">
    <property type="entry name" value="CYP64-like"/>
    <property type="match status" value="1"/>
</dbReference>
<evidence type="ECO:0000256" key="3">
    <source>
        <dbReference type="ARBA" id="ARBA00010617"/>
    </source>
</evidence>
<evidence type="ECO:0000256" key="4">
    <source>
        <dbReference type="ARBA" id="ARBA00022617"/>
    </source>
</evidence>
<dbReference type="GO" id="GO:0016705">
    <property type="term" value="F:oxidoreductase activity, acting on paired donors, with incorporation or reduction of molecular oxygen"/>
    <property type="evidence" value="ECO:0007669"/>
    <property type="project" value="InterPro"/>
</dbReference>
<evidence type="ECO:0000256" key="2">
    <source>
        <dbReference type="ARBA" id="ARBA00005179"/>
    </source>
</evidence>
<keyword evidence="12" id="KW-1185">Reference proteome</keyword>
<dbReference type="InParanoid" id="A0A165P7M0"/>
<evidence type="ECO:0000313" key="12">
    <source>
        <dbReference type="Proteomes" id="UP000077266"/>
    </source>
</evidence>
<evidence type="ECO:0000256" key="1">
    <source>
        <dbReference type="ARBA" id="ARBA00001971"/>
    </source>
</evidence>
<evidence type="ECO:0000256" key="6">
    <source>
        <dbReference type="ARBA" id="ARBA00023002"/>
    </source>
</evidence>
<dbReference type="Pfam" id="PF00067">
    <property type="entry name" value="p450"/>
    <property type="match status" value="1"/>
</dbReference>
<dbReference type="PROSITE" id="PS00086">
    <property type="entry name" value="CYTOCHROME_P450"/>
    <property type="match status" value="1"/>
</dbReference>
<comment type="similarity">
    <text evidence="3 10">Belongs to the cytochrome P450 family.</text>
</comment>
<dbReference type="AlphaFoldDB" id="A0A165P7M0"/>
<dbReference type="GO" id="GO:0004497">
    <property type="term" value="F:monooxygenase activity"/>
    <property type="evidence" value="ECO:0007669"/>
    <property type="project" value="UniProtKB-KW"/>
</dbReference>
<organism evidence="11 12">
    <name type="scientific">Exidia glandulosa HHB12029</name>
    <dbReference type="NCBI Taxonomy" id="1314781"/>
    <lineage>
        <taxon>Eukaryota</taxon>
        <taxon>Fungi</taxon>
        <taxon>Dikarya</taxon>
        <taxon>Basidiomycota</taxon>
        <taxon>Agaricomycotina</taxon>
        <taxon>Agaricomycetes</taxon>
        <taxon>Auriculariales</taxon>
        <taxon>Exidiaceae</taxon>
        <taxon>Exidia</taxon>
    </lineage>
</organism>
<evidence type="ECO:0000256" key="8">
    <source>
        <dbReference type="ARBA" id="ARBA00023033"/>
    </source>
</evidence>
<dbReference type="InterPro" id="IPR050364">
    <property type="entry name" value="Cytochrome_P450_fung"/>
</dbReference>
<dbReference type="InterPro" id="IPR002401">
    <property type="entry name" value="Cyt_P450_E_grp-I"/>
</dbReference>
<keyword evidence="8 10" id="KW-0503">Monooxygenase</keyword>
<evidence type="ECO:0000256" key="7">
    <source>
        <dbReference type="ARBA" id="ARBA00023004"/>
    </source>
</evidence>
<evidence type="ECO:0000256" key="10">
    <source>
        <dbReference type="RuleBase" id="RU000461"/>
    </source>
</evidence>
<evidence type="ECO:0000256" key="9">
    <source>
        <dbReference type="PIRSR" id="PIRSR602401-1"/>
    </source>
</evidence>
<comment type="pathway">
    <text evidence="2">Secondary metabolite biosynthesis.</text>
</comment>
<keyword evidence="5 9" id="KW-0479">Metal-binding</keyword>
<dbReference type="PRINTS" id="PR00385">
    <property type="entry name" value="P450"/>
</dbReference>
<proteinExistence type="inferred from homology"/>
<feature type="binding site" description="axial binding residue" evidence="9">
    <location>
        <position position="444"/>
    </location>
    <ligand>
        <name>heme</name>
        <dbReference type="ChEBI" id="CHEBI:30413"/>
    </ligand>
    <ligandPart>
        <name>Fe</name>
        <dbReference type="ChEBI" id="CHEBI:18248"/>
    </ligandPart>
</feature>
<dbReference type="InterPro" id="IPR036396">
    <property type="entry name" value="Cyt_P450_sf"/>
</dbReference>
<dbReference type="GO" id="GO:0020037">
    <property type="term" value="F:heme binding"/>
    <property type="evidence" value="ECO:0007669"/>
    <property type="project" value="InterPro"/>
</dbReference>
<keyword evidence="7 9" id="KW-0408">Iron</keyword>
<dbReference type="Proteomes" id="UP000077266">
    <property type="component" value="Unassembled WGS sequence"/>
</dbReference>
<evidence type="ECO:0000313" key="11">
    <source>
        <dbReference type="EMBL" id="KZW01763.1"/>
    </source>
</evidence>
<dbReference type="OrthoDB" id="2789670at2759"/>
<dbReference type="SUPFAM" id="SSF48264">
    <property type="entry name" value="Cytochrome P450"/>
    <property type="match status" value="1"/>
</dbReference>
<dbReference type="PANTHER" id="PTHR46300:SF7">
    <property type="entry name" value="P450, PUTATIVE (EUROFUNG)-RELATED"/>
    <property type="match status" value="1"/>
</dbReference>
<dbReference type="PANTHER" id="PTHR46300">
    <property type="entry name" value="P450, PUTATIVE (EUROFUNG)-RELATED-RELATED"/>
    <property type="match status" value="1"/>
</dbReference>
<dbReference type="GO" id="GO:0005506">
    <property type="term" value="F:iron ion binding"/>
    <property type="evidence" value="ECO:0007669"/>
    <property type="project" value="InterPro"/>
</dbReference>
<keyword evidence="4 9" id="KW-0349">Heme</keyword>
<accession>A0A165P7M0</accession>
<keyword evidence="6 10" id="KW-0560">Oxidoreductase</keyword>
<comment type="cofactor">
    <cofactor evidence="1 9">
        <name>heme</name>
        <dbReference type="ChEBI" id="CHEBI:30413"/>
    </cofactor>
</comment>